<evidence type="ECO:0000313" key="4">
    <source>
        <dbReference type="Proteomes" id="UP000033540"/>
    </source>
</evidence>
<dbReference type="SUPFAM" id="SSF53383">
    <property type="entry name" value="PLP-dependent transferases"/>
    <property type="match status" value="1"/>
</dbReference>
<name>A0A0F0I932_ASPPU</name>
<dbReference type="Pfam" id="PF00266">
    <property type="entry name" value="Aminotran_5"/>
    <property type="match status" value="1"/>
</dbReference>
<dbReference type="InterPro" id="IPR015424">
    <property type="entry name" value="PyrdxlP-dep_Trfase"/>
</dbReference>
<dbReference type="InterPro" id="IPR015422">
    <property type="entry name" value="PyrdxlP-dep_Trfase_small"/>
</dbReference>
<dbReference type="PANTHER" id="PTHR43092:SF2">
    <property type="entry name" value="HERCYNYLCYSTEINE SULFOXIDE LYASE"/>
    <property type="match status" value="1"/>
</dbReference>
<dbReference type="OrthoDB" id="5978656at2759"/>
<proteinExistence type="predicted"/>
<feature type="domain" description="Aminotransferase class V" evidence="2">
    <location>
        <begin position="61"/>
        <end position="332"/>
    </location>
</feature>
<comment type="caution">
    <text evidence="3">The sequence shown here is derived from an EMBL/GenBank/DDBJ whole genome shotgun (WGS) entry which is preliminary data.</text>
</comment>
<reference evidence="3 4" key="1">
    <citation type="submission" date="2015-02" db="EMBL/GenBank/DDBJ databases">
        <title>Draft genome sequence of Aspergillus parasiticus SU-1.</title>
        <authorList>
            <person name="Yu J."/>
            <person name="Fedorova N."/>
            <person name="Yin Y."/>
            <person name="Losada L."/>
            <person name="Zafar N."/>
            <person name="Taujale R."/>
            <person name="Ehrlich K.C."/>
            <person name="Bhatnagar D."/>
            <person name="Cleveland T.E."/>
            <person name="Bennett J.W."/>
            <person name="Nierman W.C."/>
        </authorList>
    </citation>
    <scope>NUCLEOTIDE SEQUENCE [LARGE SCALE GENOMIC DNA]</scope>
    <source>
        <strain evidence="4">ATCC 56775 / NRRL 5862 / SRRC 143 / SU-1</strain>
    </source>
</reference>
<dbReference type="InterPro" id="IPR015421">
    <property type="entry name" value="PyrdxlP-dep_Trfase_major"/>
</dbReference>
<evidence type="ECO:0000313" key="3">
    <source>
        <dbReference type="EMBL" id="KJK63192.1"/>
    </source>
</evidence>
<dbReference type="Proteomes" id="UP000033540">
    <property type="component" value="Unassembled WGS sequence"/>
</dbReference>
<dbReference type="STRING" id="1403190.A0A0F0I932"/>
<sequence length="436" mass="49016">MKTKFGKPMRKHFLFYGSWLNMNHGSFGAIPKYVKKCLHDKQDLVESSPDSFIRFDYARHLLESRKAIATLVNAPVQSIALVPNATTGIDTILRNLEYGRGDYILTFSTVYGAAERTALHLSEVTGVHIANIPITYPMSDAETLVLFLETVKKIGADKIKVAVFDTISFEPGVRMPFEALVQACRELNILSCVDGAHCVGQIPINLETLDPDFFVSNLHKWLFVPRGCAVLYVPARNQGLIRTTFPTSWGFKPQSTVCRCQFQQSSDQSAFERLFESVGTMDYSPFLCVADALLFREQIGGERGIMLYNSQLAREGGRIMSQILGTEVLDNAEGTLTRGLSMVNVQLPLNPDTLPIQETVDWICRTLVSEYHTFTPVFLHGRKFWTRVSAQVYLELDDFAFLGQVFKDICDHVRDKGLVRETSERKTLMSGKVSQT</sequence>
<evidence type="ECO:0000256" key="1">
    <source>
        <dbReference type="ARBA" id="ARBA00022898"/>
    </source>
</evidence>
<protein>
    <submittedName>
        <fullName evidence="3">CsdA</fullName>
    </submittedName>
</protein>
<organism evidence="3 4">
    <name type="scientific">Aspergillus parasiticus (strain ATCC 56775 / NRRL 5862 / SRRC 143 / SU-1)</name>
    <dbReference type="NCBI Taxonomy" id="1403190"/>
    <lineage>
        <taxon>Eukaryota</taxon>
        <taxon>Fungi</taxon>
        <taxon>Dikarya</taxon>
        <taxon>Ascomycota</taxon>
        <taxon>Pezizomycotina</taxon>
        <taxon>Eurotiomycetes</taxon>
        <taxon>Eurotiomycetidae</taxon>
        <taxon>Eurotiales</taxon>
        <taxon>Aspergillaceae</taxon>
        <taxon>Aspergillus</taxon>
        <taxon>Aspergillus subgen. Circumdati</taxon>
    </lineage>
</organism>
<dbReference type="InterPro" id="IPR000192">
    <property type="entry name" value="Aminotrans_V_dom"/>
</dbReference>
<dbReference type="Gene3D" id="3.40.640.10">
    <property type="entry name" value="Type I PLP-dependent aspartate aminotransferase-like (Major domain)"/>
    <property type="match status" value="1"/>
</dbReference>
<keyword evidence="1" id="KW-0663">Pyridoxal phosphate</keyword>
<dbReference type="PANTHER" id="PTHR43092">
    <property type="entry name" value="L-CYSTEINE DESULFHYDRASE"/>
    <property type="match status" value="1"/>
</dbReference>
<dbReference type="Gene3D" id="3.90.1150.10">
    <property type="entry name" value="Aspartate Aminotransferase, domain 1"/>
    <property type="match status" value="1"/>
</dbReference>
<accession>A0A0F0I932</accession>
<gene>
    <name evidence="3" type="ORF">P875_00033909</name>
</gene>
<dbReference type="EMBL" id="JZEE01000581">
    <property type="protein sequence ID" value="KJK63192.1"/>
    <property type="molecule type" value="Genomic_DNA"/>
</dbReference>
<dbReference type="AlphaFoldDB" id="A0A0F0I932"/>
<evidence type="ECO:0000259" key="2">
    <source>
        <dbReference type="Pfam" id="PF00266"/>
    </source>
</evidence>